<reference evidence="1" key="1">
    <citation type="submission" date="2020-10" db="EMBL/GenBank/DDBJ databases">
        <authorList>
            <person name="Sedaghatjoo S."/>
        </authorList>
    </citation>
    <scope>NUCLEOTIDE SEQUENCE</scope>
    <source>
        <strain evidence="1">AZH3</strain>
    </source>
</reference>
<protein>
    <recommendedName>
        <fullName evidence="3">MULE transposase domain-containing protein</fullName>
    </recommendedName>
</protein>
<proteinExistence type="predicted"/>
<gene>
    <name evidence="1" type="ORF">JKIAZH3_G933</name>
</gene>
<organism evidence="1 2">
    <name type="scientific">Tilletia caries</name>
    <name type="common">wheat bunt fungus</name>
    <dbReference type="NCBI Taxonomy" id="13290"/>
    <lineage>
        <taxon>Eukaryota</taxon>
        <taxon>Fungi</taxon>
        <taxon>Dikarya</taxon>
        <taxon>Basidiomycota</taxon>
        <taxon>Ustilaginomycotina</taxon>
        <taxon>Exobasidiomycetes</taxon>
        <taxon>Tilletiales</taxon>
        <taxon>Tilletiaceae</taxon>
        <taxon>Tilletia</taxon>
    </lineage>
</organism>
<keyword evidence="2" id="KW-1185">Reference proteome</keyword>
<evidence type="ECO:0008006" key="3">
    <source>
        <dbReference type="Google" id="ProtNLM"/>
    </source>
</evidence>
<feature type="non-terminal residue" evidence="1">
    <location>
        <position position="131"/>
    </location>
</feature>
<comment type="caution">
    <text evidence="1">The sequence shown here is derived from an EMBL/GenBank/DDBJ whole genome shotgun (WGS) entry which is preliminary data.</text>
</comment>
<dbReference type="EMBL" id="CAJHJG010003109">
    <property type="protein sequence ID" value="CAD6926408.1"/>
    <property type="molecule type" value="Genomic_DNA"/>
</dbReference>
<evidence type="ECO:0000313" key="1">
    <source>
        <dbReference type="EMBL" id="CAD6926408.1"/>
    </source>
</evidence>
<sequence>MVWVPPPSDIVVDCSTTEQAAINRAFNHLPTPPRILLCQWHVLRAWEDNIKDKIRVLSLEDDAREKSQQLQSRCRADLRLLVYAETPARFDELMTAFEAEWSPAFSVFVAYFKREWVTKRPPSLWSMAFRQ</sequence>
<evidence type="ECO:0000313" key="2">
    <source>
        <dbReference type="Proteomes" id="UP000836402"/>
    </source>
</evidence>
<dbReference type="Proteomes" id="UP000836402">
    <property type="component" value="Unassembled WGS sequence"/>
</dbReference>
<accession>A0ABN7IW14</accession>
<name>A0ABN7IW14_9BASI</name>